<proteinExistence type="predicted"/>
<reference evidence="1" key="1">
    <citation type="journal article" date="2015" name="Front. Microbiol.">
        <title>Identification of novel esterase-active enzymes from hot environments by use of the host bacterium Thermus thermophilus.</title>
        <authorList>
            <person name="Leis B."/>
            <person name="Angelov A."/>
            <person name="Mientus M."/>
            <person name="Li H."/>
            <person name="Pham V.T."/>
            <person name="Lauinger B."/>
            <person name="Bongen P."/>
            <person name="Pietruszka J."/>
            <person name="Goncalves L.G."/>
            <person name="Santos H."/>
            <person name="Liebl W."/>
        </authorList>
    </citation>
    <scope>NUCLEOTIDE SEQUENCE</scope>
</reference>
<evidence type="ECO:0000313" key="1">
    <source>
        <dbReference type="EMBL" id="AKL88137.1"/>
    </source>
</evidence>
<name>A0A0G3VRY5_9ZZZZ</name>
<organism evidence="1">
    <name type="scientific">uncultured organism</name>
    <dbReference type="NCBI Taxonomy" id="155900"/>
    <lineage>
        <taxon>unclassified sequences</taxon>
        <taxon>environmental samples</taxon>
    </lineage>
</organism>
<protein>
    <submittedName>
        <fullName evidence="1">Uncharacterized protein</fullName>
    </submittedName>
</protein>
<sequence length="51" mass="5669">MVDQTESHDVRILRCAACRRRPGAPRFDARGIPEFGPLAHAQLVMSTALSY</sequence>
<dbReference type="AlphaFoldDB" id="A0A0G3VRY5"/>
<accession>A0A0G3VRY5</accession>
<dbReference type="EMBL" id="KP892657">
    <property type="protein sequence ID" value="AKL88137.1"/>
    <property type="molecule type" value="Genomic_DNA"/>
</dbReference>